<dbReference type="EMBL" id="CM008046">
    <property type="protein sequence ID" value="PAN08285.1"/>
    <property type="molecule type" value="Genomic_DNA"/>
</dbReference>
<dbReference type="Proteomes" id="UP000243499">
    <property type="component" value="Chromosome 1"/>
</dbReference>
<name>A0A2S3GTA1_9POAL</name>
<proteinExistence type="predicted"/>
<dbReference type="PANTHER" id="PTHR33157">
    <property type="entry name" value="AUTONOMOUS TRANSPOSABLE ELEMENT EN-1 MOSAIC PROTEIN-RELATED"/>
    <property type="match status" value="1"/>
</dbReference>
<feature type="region of interest" description="Disordered" evidence="1">
    <location>
        <begin position="14"/>
        <end position="150"/>
    </location>
</feature>
<evidence type="ECO:0000313" key="2">
    <source>
        <dbReference type="EMBL" id="PAN08285.1"/>
    </source>
</evidence>
<dbReference type="Gramene" id="PAN08285">
    <property type="protein sequence ID" value="PAN08285"/>
    <property type="gene ID" value="PAHAL_1G400200"/>
</dbReference>
<feature type="compositionally biased region" description="Polar residues" evidence="1">
    <location>
        <begin position="37"/>
        <end position="53"/>
    </location>
</feature>
<sequence length="284" mass="32053">MTLRNFNMMRSFVHALKGKGKKDGSSSSRSQGKNNDESASSDRPSLFRGSSSHLSRRSALQRCLDEAMQQEEEGRGVDEEEYVANVDGDGGSGEGDGCEDRVECEDGDDGDAEEEDEEDEEEDTAAQTVFRGNNVMTPAATNPANRRQIRPHGDWQWDDICWEGRNRLRPVNAILGTLCRFHYPGMVAVEGVLQPALKWEHYKLQSDDQGVTTAARVWNEFLERYRLPEGEEQCLQDRARSVFDKAATKVVRDMMSNARIQCVCLYYKKIKLQDMNKKLGASEI</sequence>
<reference evidence="2" key="1">
    <citation type="submission" date="2018-04" db="EMBL/GenBank/DDBJ databases">
        <title>WGS assembly of Panicum hallii.</title>
        <authorList>
            <person name="Lovell J."/>
            <person name="Jenkins J."/>
            <person name="Lowry D."/>
            <person name="Mamidi S."/>
            <person name="Sreedasyam A."/>
            <person name="Weng X."/>
            <person name="Barry K."/>
            <person name="Bonette J."/>
            <person name="Campitelli B."/>
            <person name="Daum C."/>
            <person name="Gordon S."/>
            <person name="Gould B."/>
            <person name="Lipzen A."/>
            <person name="Macqueen A."/>
            <person name="Palacio-Mejia J."/>
            <person name="Plott C."/>
            <person name="Shakirov E."/>
            <person name="Shu S."/>
            <person name="Yoshinaga Y."/>
            <person name="Zane M."/>
            <person name="Rokhsar D."/>
            <person name="Grimwood J."/>
            <person name="Schmutz J."/>
            <person name="Juenger T."/>
        </authorList>
    </citation>
    <scope>NUCLEOTIDE SEQUENCE [LARGE SCALE GENOMIC DNA]</scope>
    <source>
        <strain evidence="2">FIL2</strain>
    </source>
</reference>
<dbReference type="InterPro" id="IPR039266">
    <property type="entry name" value="EN-1/SPM"/>
</dbReference>
<gene>
    <name evidence="2" type="ORF">PAHAL_1G400200</name>
</gene>
<feature type="compositionally biased region" description="Acidic residues" evidence="1">
    <location>
        <begin position="102"/>
        <end position="124"/>
    </location>
</feature>
<evidence type="ECO:0000256" key="1">
    <source>
        <dbReference type="SAM" id="MobiDB-lite"/>
    </source>
</evidence>
<accession>A0A2S3GTA1</accession>
<feature type="compositionally biased region" description="Polar residues" evidence="1">
    <location>
        <begin position="125"/>
        <end position="145"/>
    </location>
</feature>
<dbReference type="GO" id="GO:0032196">
    <property type="term" value="P:transposition"/>
    <property type="evidence" value="ECO:0007669"/>
    <property type="project" value="InterPro"/>
</dbReference>
<protein>
    <submittedName>
        <fullName evidence="2">Uncharacterized protein</fullName>
    </submittedName>
</protein>
<dbReference type="AlphaFoldDB" id="A0A2S3GTA1"/>
<dbReference type="PANTHER" id="PTHR33157:SF14">
    <property type="entry name" value="AUTONOMOUS TRANSPOSABLE ELEMENT EN-1 MOSAIC PROTEIN"/>
    <property type="match status" value="1"/>
</dbReference>
<organism evidence="2">
    <name type="scientific">Panicum hallii</name>
    <dbReference type="NCBI Taxonomy" id="206008"/>
    <lineage>
        <taxon>Eukaryota</taxon>
        <taxon>Viridiplantae</taxon>
        <taxon>Streptophyta</taxon>
        <taxon>Embryophyta</taxon>
        <taxon>Tracheophyta</taxon>
        <taxon>Spermatophyta</taxon>
        <taxon>Magnoliopsida</taxon>
        <taxon>Liliopsida</taxon>
        <taxon>Poales</taxon>
        <taxon>Poaceae</taxon>
        <taxon>PACMAD clade</taxon>
        <taxon>Panicoideae</taxon>
        <taxon>Panicodae</taxon>
        <taxon>Paniceae</taxon>
        <taxon>Panicinae</taxon>
        <taxon>Panicum</taxon>
        <taxon>Panicum sect. Panicum</taxon>
    </lineage>
</organism>